<proteinExistence type="predicted"/>
<protein>
    <submittedName>
        <fullName evidence="1">Uncharacterized protein</fullName>
    </submittedName>
</protein>
<accession>A0A1R3VDY4</accession>
<keyword evidence="2" id="KW-1185">Reference proteome</keyword>
<evidence type="ECO:0000313" key="1">
    <source>
        <dbReference type="EMBL" id="SIT58134.1"/>
    </source>
</evidence>
<gene>
    <name evidence="1" type="ORF">BQ8794_50236</name>
</gene>
<organism evidence="1 2">
    <name type="scientific">Mesorhizobium prunaredense</name>
    <dbReference type="NCBI Taxonomy" id="1631249"/>
    <lineage>
        <taxon>Bacteria</taxon>
        <taxon>Pseudomonadati</taxon>
        <taxon>Pseudomonadota</taxon>
        <taxon>Alphaproteobacteria</taxon>
        <taxon>Hyphomicrobiales</taxon>
        <taxon>Phyllobacteriaceae</taxon>
        <taxon>Mesorhizobium</taxon>
    </lineage>
</organism>
<dbReference type="EMBL" id="FTPD01000045">
    <property type="protein sequence ID" value="SIT58134.1"/>
    <property type="molecule type" value="Genomic_DNA"/>
</dbReference>
<dbReference type="Proteomes" id="UP000188388">
    <property type="component" value="Unassembled WGS sequence"/>
</dbReference>
<dbReference type="AlphaFoldDB" id="A0A1R3VDY4"/>
<name>A0A1R3VDY4_9HYPH</name>
<reference evidence="2" key="1">
    <citation type="submission" date="2017-01" db="EMBL/GenBank/DDBJ databases">
        <authorList>
            <person name="Brunel B."/>
        </authorList>
    </citation>
    <scope>NUCLEOTIDE SEQUENCE [LARGE SCALE GENOMIC DNA]</scope>
</reference>
<sequence length="325" mass="35581">MYVEGLEINGIERIQNLVWGAGQHLTIGPGCQFQSALSYLSSSTTAQMRAVNYTGGILPNPAVTNPERNLEWQGSSQQRYKPDLSSSDMLKTGGAAYFHDSHRLPWRIGIREVHDSFGRRWDIRDCRAFPTELGASHTSTRSKPTPETFRFTYPASLQSGPNSNLYEIEPGDILVHLASGTIFLVEMVTMVFDSYQVDCAQQNAYDWIEGTVFTPLHDVLMLGGNLRLFKTGVMISSKVFFGDFRTGSATVANVSAHATTGSDIESHLAVGDCLHGPKDADSYLRFPVGPDTKIATITPGNPASLTLTTEAILTGRFPVSTVDIR</sequence>
<evidence type="ECO:0000313" key="2">
    <source>
        <dbReference type="Proteomes" id="UP000188388"/>
    </source>
</evidence>